<dbReference type="GO" id="GO:0016620">
    <property type="term" value="F:oxidoreductase activity, acting on the aldehyde or oxo group of donors, NAD or NADP as acceptor"/>
    <property type="evidence" value="ECO:0007669"/>
    <property type="project" value="InterPro"/>
</dbReference>
<dbReference type="Proteomes" id="UP000217889">
    <property type="component" value="Chromosome"/>
</dbReference>
<dbReference type="InterPro" id="IPR016162">
    <property type="entry name" value="Ald_DH_N"/>
</dbReference>
<feature type="domain" description="Aldehyde dehydrogenase" evidence="3">
    <location>
        <begin position="6"/>
        <end position="422"/>
    </location>
</feature>
<keyword evidence="1" id="KW-0560">Oxidoreductase</keyword>
<dbReference type="PANTHER" id="PTHR43353">
    <property type="entry name" value="SUCCINATE-SEMIALDEHYDE DEHYDROGENASE, MITOCHONDRIAL"/>
    <property type="match status" value="1"/>
</dbReference>
<sequence>MMTVTSNVDDAVEQARSAASARPEAPAVRAGWLRAIADRLDDSSEELVPLAGEESGLGAVRLRGEVARTTAQLRLFASALEEGSYLEVTIDHPDPGATPPIPDLRRMLVPLGPVAVYGASNFPFAFSVAGGDTASALAAGCPVIVKAHPGHPGTSRAVAAHVLGALEAAGAPRGMFSLVEGFEDGIALIDHPDVTAAAFTGSTRGGRALADRAAARPRPIPFFGELGSTNPVVVTSAADHARGAALAEGLAQSFLLGAGQFCTKPGIVLVPEGSQLESSIMDATPRDRQTMLTPQIAEAYLDGFERVRKVPGVETLLTPGAPGEPGLLAVAAEDFAQRGEELDGEIFGPVTLLVRYRDEAELRAALEVMEGSLTGTLHCEPGEDVEQVLDLLRARCGRILFEGWPTGVAVSWAQHHGGPWPSTTSQHTSVGVSALRRFLRPIAYQSAPSALLPPELREDNPCRVPRRVDGRMELPEGPTDGA</sequence>
<dbReference type="Gene3D" id="3.40.309.10">
    <property type="entry name" value="Aldehyde Dehydrogenase, Chain A, domain 2"/>
    <property type="match status" value="1"/>
</dbReference>
<dbReference type="KEGG" id="bgg:CFK41_14150"/>
<gene>
    <name evidence="4" type="ORF">CFK41_14150</name>
</gene>
<dbReference type="InterPro" id="IPR016163">
    <property type="entry name" value="Ald_DH_C"/>
</dbReference>
<evidence type="ECO:0000313" key="4">
    <source>
        <dbReference type="EMBL" id="ATG55791.1"/>
    </source>
</evidence>
<keyword evidence="5" id="KW-1185">Reference proteome</keyword>
<dbReference type="CDD" id="cd07129">
    <property type="entry name" value="ALDH_KGSADH"/>
    <property type="match status" value="1"/>
</dbReference>
<reference evidence="4 5" key="1">
    <citation type="journal article" date="2014" name="Int. J. Syst. Evol. Microbiol.">
        <title>Brachybacterium ginsengisoli sp. nov., isolated from soil of a ginseng field.</title>
        <authorList>
            <person name="Hoang V.A."/>
            <person name="Kim Y.J."/>
            <person name="Nguyen N.L."/>
            <person name="Yang D.C."/>
        </authorList>
    </citation>
    <scope>NUCLEOTIDE SEQUENCE [LARGE SCALE GENOMIC DNA]</scope>
    <source>
        <strain evidence="4 5">DCY80</strain>
    </source>
</reference>
<dbReference type="SUPFAM" id="SSF53720">
    <property type="entry name" value="ALDH-like"/>
    <property type="match status" value="1"/>
</dbReference>
<name>A0A291GZZ3_9MICO</name>
<dbReference type="RefSeq" id="WP_096800251.1">
    <property type="nucleotide sequence ID" value="NZ_CP023564.1"/>
</dbReference>
<dbReference type="Gene3D" id="3.40.605.10">
    <property type="entry name" value="Aldehyde Dehydrogenase, Chain A, domain 1"/>
    <property type="match status" value="1"/>
</dbReference>
<evidence type="ECO:0000313" key="5">
    <source>
        <dbReference type="Proteomes" id="UP000217889"/>
    </source>
</evidence>
<evidence type="ECO:0000256" key="2">
    <source>
        <dbReference type="SAM" id="MobiDB-lite"/>
    </source>
</evidence>
<accession>A0A291GZZ3</accession>
<dbReference type="OrthoDB" id="9770537at2"/>
<feature type="region of interest" description="Disordered" evidence="2">
    <location>
        <begin position="454"/>
        <end position="482"/>
    </location>
</feature>
<dbReference type="Pfam" id="PF00171">
    <property type="entry name" value="Aldedh"/>
    <property type="match status" value="1"/>
</dbReference>
<dbReference type="EMBL" id="CP023564">
    <property type="protein sequence ID" value="ATG55791.1"/>
    <property type="molecule type" value="Genomic_DNA"/>
</dbReference>
<dbReference type="InterPro" id="IPR044151">
    <property type="entry name" value="ALDH_KGSADH"/>
</dbReference>
<protein>
    <submittedName>
        <fullName evidence="4">Aldehyde dehydrogenase (NADP(+))</fullName>
    </submittedName>
</protein>
<organism evidence="4 5">
    <name type="scientific">Brachybacterium ginsengisoli</name>
    <dbReference type="NCBI Taxonomy" id="1331682"/>
    <lineage>
        <taxon>Bacteria</taxon>
        <taxon>Bacillati</taxon>
        <taxon>Actinomycetota</taxon>
        <taxon>Actinomycetes</taxon>
        <taxon>Micrococcales</taxon>
        <taxon>Dermabacteraceae</taxon>
        <taxon>Brachybacterium</taxon>
    </lineage>
</organism>
<dbReference type="InterPro" id="IPR016161">
    <property type="entry name" value="Ald_DH/histidinol_DH"/>
</dbReference>
<evidence type="ECO:0000259" key="3">
    <source>
        <dbReference type="Pfam" id="PF00171"/>
    </source>
</evidence>
<evidence type="ECO:0000256" key="1">
    <source>
        <dbReference type="ARBA" id="ARBA00023002"/>
    </source>
</evidence>
<proteinExistence type="predicted"/>
<dbReference type="InterPro" id="IPR015590">
    <property type="entry name" value="Aldehyde_DH_dom"/>
</dbReference>
<dbReference type="PANTHER" id="PTHR43353:SF3">
    <property type="entry name" value="ALDEHYDE DEHYDROGENASE-RELATED"/>
    <property type="match status" value="1"/>
</dbReference>
<feature type="compositionally biased region" description="Basic and acidic residues" evidence="2">
    <location>
        <begin position="455"/>
        <end position="474"/>
    </location>
</feature>
<dbReference type="AlphaFoldDB" id="A0A291GZZ3"/>
<dbReference type="InterPro" id="IPR050740">
    <property type="entry name" value="Aldehyde_DH_Superfamily"/>
</dbReference>